<dbReference type="GO" id="GO:0008168">
    <property type="term" value="F:methyltransferase activity"/>
    <property type="evidence" value="ECO:0007669"/>
    <property type="project" value="UniProtKB-KW"/>
</dbReference>
<keyword evidence="3" id="KW-0479">Metal-binding</keyword>
<dbReference type="EMBL" id="JAIWQS010000007">
    <property type="protein sequence ID" value="KAJ8760475.1"/>
    <property type="molecule type" value="Genomic_DNA"/>
</dbReference>
<organism evidence="5 6">
    <name type="scientific">Erythroxylum novogranatense</name>
    <dbReference type="NCBI Taxonomy" id="1862640"/>
    <lineage>
        <taxon>Eukaryota</taxon>
        <taxon>Viridiplantae</taxon>
        <taxon>Streptophyta</taxon>
        <taxon>Embryophyta</taxon>
        <taxon>Tracheophyta</taxon>
        <taxon>Spermatophyta</taxon>
        <taxon>Magnoliopsida</taxon>
        <taxon>eudicotyledons</taxon>
        <taxon>Gunneridae</taxon>
        <taxon>Pentapetalae</taxon>
        <taxon>rosids</taxon>
        <taxon>fabids</taxon>
        <taxon>Malpighiales</taxon>
        <taxon>Erythroxylaceae</taxon>
        <taxon>Erythroxylum</taxon>
    </lineage>
</organism>
<evidence type="ECO:0008006" key="7">
    <source>
        <dbReference type="Google" id="ProtNLM"/>
    </source>
</evidence>
<proteinExistence type="predicted"/>
<evidence type="ECO:0000256" key="1">
    <source>
        <dbReference type="ARBA" id="ARBA00022603"/>
    </source>
</evidence>
<dbReference type="Gene3D" id="3.40.50.150">
    <property type="entry name" value="Vaccinia Virus protein VP39"/>
    <property type="match status" value="1"/>
</dbReference>
<accession>A0AAV8T2I8</accession>
<evidence type="ECO:0000256" key="4">
    <source>
        <dbReference type="ARBA" id="ARBA00022842"/>
    </source>
</evidence>
<keyword evidence="4" id="KW-0460">Magnesium</keyword>
<keyword evidence="2" id="KW-0808">Transferase</keyword>
<dbReference type="SUPFAM" id="SSF53335">
    <property type="entry name" value="S-adenosyl-L-methionine-dependent methyltransferases"/>
    <property type="match status" value="1"/>
</dbReference>
<gene>
    <name evidence="5" type="ORF">K2173_015142</name>
</gene>
<protein>
    <recommendedName>
        <fullName evidence="7">S-adenosylmethionine-dependent methyltransferase At5g38100</fullName>
    </recommendedName>
</protein>
<keyword evidence="1" id="KW-0489">Methyltransferase</keyword>
<evidence type="ECO:0000256" key="3">
    <source>
        <dbReference type="ARBA" id="ARBA00022723"/>
    </source>
</evidence>
<reference evidence="5 6" key="1">
    <citation type="submission" date="2021-09" db="EMBL/GenBank/DDBJ databases">
        <title>Genomic insights and catalytic innovation underlie evolution of tropane alkaloids biosynthesis.</title>
        <authorList>
            <person name="Wang Y.-J."/>
            <person name="Tian T."/>
            <person name="Huang J.-P."/>
            <person name="Huang S.-X."/>
        </authorList>
    </citation>
    <scope>NUCLEOTIDE SEQUENCE [LARGE SCALE GENOMIC DNA]</scope>
    <source>
        <strain evidence="5">KIB-2018</strain>
        <tissue evidence="5">Leaf</tissue>
    </source>
</reference>
<keyword evidence="6" id="KW-1185">Reference proteome</keyword>
<dbReference type="Pfam" id="PF03492">
    <property type="entry name" value="Methyltransf_7"/>
    <property type="match status" value="1"/>
</dbReference>
<dbReference type="PANTHER" id="PTHR31009">
    <property type="entry name" value="S-ADENOSYL-L-METHIONINE:CARBOXYL METHYLTRANSFERASE FAMILY PROTEIN"/>
    <property type="match status" value="1"/>
</dbReference>
<evidence type="ECO:0000313" key="5">
    <source>
        <dbReference type="EMBL" id="KAJ8760475.1"/>
    </source>
</evidence>
<evidence type="ECO:0000313" key="6">
    <source>
        <dbReference type="Proteomes" id="UP001159364"/>
    </source>
</evidence>
<dbReference type="InterPro" id="IPR005299">
    <property type="entry name" value="MeTrfase_7"/>
</dbReference>
<comment type="caution">
    <text evidence="5">The sequence shown here is derived from an EMBL/GenBank/DDBJ whole genome shotgun (WGS) entry which is preliminary data.</text>
</comment>
<dbReference type="Proteomes" id="UP001159364">
    <property type="component" value="Linkage Group LG07"/>
</dbReference>
<sequence>MSYLVELRRQEKFPLTSSHCHSSGKFLRAIIEATIASRLDLSSVSSTFCLADLGNSSGPRTFNYVQNILEAFENKLRIRGLHQDPDQMPDLQVFFTYLPADDFNVQYLSLPPQRQYFSAVVPGSLHTRLFPKSSLHFIHSSYALQWLSQAPQAVVDQDSPAWNKGRVHYTNAPQEVCKAFATQFAKDMGAFLDARAKELTDGGLMLLLLPSIPDETYRSREPMGLMFDHLGSCLMDMAREGLVREYEVDTFNIPIYAATPKEMTEIIERNRYFSIERMDSTITTSPSYDRSSGHIFMTCLRAGMEDFISKHFGVTIIDELFDRFWEKIDNMIHTMQSKNCQGSQLAVFLKRN</sequence>
<dbReference type="AlphaFoldDB" id="A0AAV8T2I8"/>
<dbReference type="GO" id="GO:0032259">
    <property type="term" value="P:methylation"/>
    <property type="evidence" value="ECO:0007669"/>
    <property type="project" value="UniProtKB-KW"/>
</dbReference>
<dbReference type="GO" id="GO:0046872">
    <property type="term" value="F:metal ion binding"/>
    <property type="evidence" value="ECO:0007669"/>
    <property type="project" value="UniProtKB-KW"/>
</dbReference>
<dbReference type="InterPro" id="IPR042086">
    <property type="entry name" value="MeTrfase_capping"/>
</dbReference>
<dbReference type="Gene3D" id="1.10.1200.270">
    <property type="entry name" value="Methyltransferase, alpha-helical capping domain"/>
    <property type="match status" value="1"/>
</dbReference>
<evidence type="ECO:0000256" key="2">
    <source>
        <dbReference type="ARBA" id="ARBA00022679"/>
    </source>
</evidence>
<name>A0AAV8T2I8_9ROSI</name>
<dbReference type="InterPro" id="IPR029063">
    <property type="entry name" value="SAM-dependent_MTases_sf"/>
</dbReference>